<name>A0ACC0PT05_RHOML</name>
<dbReference type="Proteomes" id="UP001062846">
    <property type="component" value="Chromosome 2"/>
</dbReference>
<evidence type="ECO:0000313" key="1">
    <source>
        <dbReference type="EMBL" id="KAI8568878.1"/>
    </source>
</evidence>
<protein>
    <submittedName>
        <fullName evidence="1">Uncharacterized protein</fullName>
    </submittedName>
</protein>
<organism evidence="1 2">
    <name type="scientific">Rhododendron molle</name>
    <name type="common">Chinese azalea</name>
    <name type="synonym">Azalea mollis</name>
    <dbReference type="NCBI Taxonomy" id="49168"/>
    <lineage>
        <taxon>Eukaryota</taxon>
        <taxon>Viridiplantae</taxon>
        <taxon>Streptophyta</taxon>
        <taxon>Embryophyta</taxon>
        <taxon>Tracheophyta</taxon>
        <taxon>Spermatophyta</taxon>
        <taxon>Magnoliopsida</taxon>
        <taxon>eudicotyledons</taxon>
        <taxon>Gunneridae</taxon>
        <taxon>Pentapetalae</taxon>
        <taxon>asterids</taxon>
        <taxon>Ericales</taxon>
        <taxon>Ericaceae</taxon>
        <taxon>Ericoideae</taxon>
        <taxon>Rhodoreae</taxon>
        <taxon>Rhododendron</taxon>
    </lineage>
</organism>
<evidence type="ECO:0000313" key="2">
    <source>
        <dbReference type="Proteomes" id="UP001062846"/>
    </source>
</evidence>
<comment type="caution">
    <text evidence="1">The sequence shown here is derived from an EMBL/GenBank/DDBJ whole genome shotgun (WGS) entry which is preliminary data.</text>
</comment>
<proteinExistence type="predicted"/>
<accession>A0ACC0PT05</accession>
<gene>
    <name evidence="1" type="ORF">RHMOL_Rhmol02G0234700</name>
</gene>
<sequence>MGYRAVIVVLVGVLVLSQDGIGGIAQSTELRTGYACWGGCYNECILQTGKNPSERLPCYFQCLGSCIAHPASDNQYYCQLGCSLEQCVSRFSSDGRKQERCLDNCSTKICSINT</sequence>
<reference evidence="1" key="1">
    <citation type="submission" date="2022-02" db="EMBL/GenBank/DDBJ databases">
        <title>Plant Genome Project.</title>
        <authorList>
            <person name="Zhang R.-G."/>
        </authorList>
    </citation>
    <scope>NUCLEOTIDE SEQUENCE</scope>
    <source>
        <strain evidence="1">AT1</strain>
    </source>
</reference>
<keyword evidence="2" id="KW-1185">Reference proteome</keyword>
<dbReference type="EMBL" id="CM046389">
    <property type="protein sequence ID" value="KAI8568878.1"/>
    <property type="molecule type" value="Genomic_DNA"/>
</dbReference>